<comment type="similarity">
    <text evidence="1">Belongs to the RlmJ family.</text>
</comment>
<comment type="caution">
    <text evidence="2">The sequence shown here is derived from an EMBL/GenBank/DDBJ whole genome shotgun (WGS) entry which is preliminary data.</text>
</comment>
<protein>
    <recommendedName>
        <fullName evidence="1">Ribosomal RNA large subunit methyltransferase J</fullName>
        <ecNumber evidence="1">2.1.1.266</ecNumber>
    </recommendedName>
    <alternativeName>
        <fullName evidence="1">23S rRNA (adenine(2030)-N6)-methyltransferase</fullName>
    </alternativeName>
    <alternativeName>
        <fullName evidence="1">23S rRNA m6A2030 methyltransferase</fullName>
    </alternativeName>
</protein>
<keyword evidence="1" id="KW-0949">S-adenosyl-L-methionine</keyword>
<comment type="subunit">
    <text evidence="1">Monomer.</text>
</comment>
<sequence length="288" mass="32617">MNYRHIYHAGNFADVLKHAVLVRLLTYLQRKDKAFRVVDTHAGAGLYDLSSDEAAKTGEWRQGIGRLLDADLPPAAADLMKPYLDVVRSMNPGSGITCYPGSPKLVRMLLRKQDRLSAIELHREDCLTLKSHFEGDYQTRVTELDGWLALGAHLPPKERRGVVLVDPPFEKEGEYDRLVDGLARAYSRWQSGIYCLWYPIKQGAPLAQFHKKLNALGIDRMLCAQLQICSMEETTGLCGSGLILVNPPYTLEEELKMLLPVLQNCLRQTGQASHDLFWIVEERQTRKK</sequence>
<dbReference type="GO" id="GO:0005829">
    <property type="term" value="C:cytosol"/>
    <property type="evidence" value="ECO:0007669"/>
    <property type="project" value="TreeGrafter"/>
</dbReference>
<feature type="binding site" evidence="1">
    <location>
        <position position="102"/>
    </location>
    <ligand>
        <name>S-adenosyl-L-methionine</name>
        <dbReference type="ChEBI" id="CHEBI:59789"/>
    </ligand>
</feature>
<evidence type="ECO:0000313" key="3">
    <source>
        <dbReference type="Proteomes" id="UP001151234"/>
    </source>
</evidence>
<dbReference type="Gene3D" id="3.40.50.150">
    <property type="entry name" value="Vaccinia Virus protein VP39"/>
    <property type="match status" value="1"/>
</dbReference>
<dbReference type="Pfam" id="PF04378">
    <property type="entry name" value="RsmJ"/>
    <property type="match status" value="1"/>
</dbReference>
<dbReference type="PANTHER" id="PTHR37426">
    <property type="entry name" value="RIBOSOMAL RNA LARGE SUBUNIT METHYLTRANSFERASE J"/>
    <property type="match status" value="1"/>
</dbReference>
<dbReference type="Proteomes" id="UP001151234">
    <property type="component" value="Unassembled WGS sequence"/>
</dbReference>
<dbReference type="HAMAP" id="MF_00934">
    <property type="entry name" value="23SrRNA_methyltr_J"/>
    <property type="match status" value="1"/>
</dbReference>
<proteinExistence type="inferred from homology"/>
<dbReference type="InterPro" id="IPR029063">
    <property type="entry name" value="SAM-dependent_MTases_sf"/>
</dbReference>
<dbReference type="PANTHER" id="PTHR37426:SF1">
    <property type="entry name" value="RIBOSOMAL RNA LARGE SUBUNIT METHYLTRANSFERASE J"/>
    <property type="match status" value="1"/>
</dbReference>
<feature type="site" description="Interaction with substrate rRNA" evidence="1">
    <location>
        <position position="3"/>
    </location>
</feature>
<keyword evidence="3" id="KW-1185">Reference proteome</keyword>
<keyword evidence="1" id="KW-0808">Transferase</keyword>
<dbReference type="GO" id="GO:0070475">
    <property type="term" value="P:rRNA base methylation"/>
    <property type="evidence" value="ECO:0007669"/>
    <property type="project" value="UniProtKB-UniRule"/>
</dbReference>
<keyword evidence="1" id="KW-0698">rRNA processing</keyword>
<reference evidence="2" key="1">
    <citation type="submission" date="2022-11" db="EMBL/GenBank/DDBJ databases">
        <title>Draft genome sequence of Hoeflea poritis E7-10 and Hoeflea prorocentri PM5-8, separated from scleractinian coral Porites lutea and marine dinoflagellate.</title>
        <authorList>
            <person name="Zhang G."/>
            <person name="Wei Q."/>
            <person name="Cai L."/>
        </authorList>
    </citation>
    <scope>NUCLEOTIDE SEQUENCE</scope>
    <source>
        <strain evidence="2">PM5-8</strain>
    </source>
</reference>
<dbReference type="SUPFAM" id="SSF53335">
    <property type="entry name" value="S-adenosyl-L-methionine-dependent methyltransferases"/>
    <property type="match status" value="1"/>
</dbReference>
<accession>A0A9X3UEV5</accession>
<feature type="binding site" evidence="1">
    <location>
        <position position="166"/>
    </location>
    <ligand>
        <name>S-adenosyl-L-methionine</name>
        <dbReference type="ChEBI" id="CHEBI:59789"/>
    </ligand>
</feature>
<dbReference type="EMBL" id="JAPJZI010000001">
    <property type="protein sequence ID" value="MDA5397903.1"/>
    <property type="molecule type" value="Genomic_DNA"/>
</dbReference>
<gene>
    <name evidence="1" type="primary">rlmJ</name>
    <name evidence="2" type="ORF">OQ273_04885</name>
</gene>
<comment type="catalytic activity">
    <reaction evidence="1">
        <text>adenosine(2030) in 23S rRNA + S-adenosyl-L-methionine = N(6)-methyladenosine(2030) in 23S rRNA + S-adenosyl-L-homocysteine + H(+)</text>
        <dbReference type="Rhea" id="RHEA:43736"/>
        <dbReference type="Rhea" id="RHEA-COMP:10668"/>
        <dbReference type="Rhea" id="RHEA-COMP:10669"/>
        <dbReference type="ChEBI" id="CHEBI:15378"/>
        <dbReference type="ChEBI" id="CHEBI:57856"/>
        <dbReference type="ChEBI" id="CHEBI:59789"/>
        <dbReference type="ChEBI" id="CHEBI:74411"/>
        <dbReference type="ChEBI" id="CHEBI:74449"/>
        <dbReference type="EC" id="2.1.1.266"/>
    </reaction>
</comment>
<comment type="function">
    <text evidence="1">Specifically methylates the adenine in position 2030 of 23S rRNA.</text>
</comment>
<feature type="binding site" evidence="1">
    <location>
        <position position="120"/>
    </location>
    <ligand>
        <name>S-adenosyl-L-methionine</name>
        <dbReference type="ChEBI" id="CHEBI:59789"/>
    </ligand>
</feature>
<dbReference type="InterPro" id="IPR007473">
    <property type="entry name" value="RlmJ"/>
</dbReference>
<keyword evidence="1" id="KW-0694">RNA-binding</keyword>
<keyword evidence="1" id="KW-0489">Methyltransferase</keyword>
<feature type="active site" description="Proton acceptor" evidence="1">
    <location>
        <position position="166"/>
    </location>
</feature>
<dbReference type="EC" id="2.1.1.266" evidence="1"/>
<dbReference type="AlphaFoldDB" id="A0A9X3UEV5"/>
<dbReference type="RefSeq" id="WP_267989349.1">
    <property type="nucleotide sequence ID" value="NZ_JAPJZI010000001.1"/>
</dbReference>
<dbReference type="GO" id="GO:0003723">
    <property type="term" value="F:RNA binding"/>
    <property type="evidence" value="ECO:0007669"/>
    <property type="project" value="UniProtKB-UniRule"/>
</dbReference>
<evidence type="ECO:0000256" key="1">
    <source>
        <dbReference type="HAMAP-Rule" id="MF_00934"/>
    </source>
</evidence>
<feature type="binding site" evidence="1">
    <location>
        <position position="41"/>
    </location>
    <ligand>
        <name>S-adenosyl-L-methionine</name>
        <dbReference type="ChEBI" id="CHEBI:59789"/>
    </ligand>
</feature>
<dbReference type="GO" id="GO:0036307">
    <property type="term" value="F:23S rRNA (adenine(2030)-N(6))-methyltransferase activity"/>
    <property type="evidence" value="ECO:0007669"/>
    <property type="project" value="UniProtKB-UniRule"/>
</dbReference>
<name>A0A9X3UEV5_9HYPH</name>
<organism evidence="2 3">
    <name type="scientific">Hoeflea prorocentri</name>
    <dbReference type="NCBI Taxonomy" id="1922333"/>
    <lineage>
        <taxon>Bacteria</taxon>
        <taxon>Pseudomonadati</taxon>
        <taxon>Pseudomonadota</taxon>
        <taxon>Alphaproteobacteria</taxon>
        <taxon>Hyphomicrobiales</taxon>
        <taxon>Rhizobiaceae</taxon>
        <taxon>Hoeflea</taxon>
    </lineage>
</organism>
<feature type="binding site" evidence="1">
    <location>
        <position position="18"/>
    </location>
    <ligand>
        <name>S-adenosyl-L-methionine</name>
        <dbReference type="ChEBI" id="CHEBI:59789"/>
    </ligand>
</feature>
<evidence type="ECO:0000313" key="2">
    <source>
        <dbReference type="EMBL" id="MDA5397903.1"/>
    </source>
</evidence>
<feature type="binding site" evidence="1">
    <location>
        <begin position="145"/>
        <end position="146"/>
    </location>
    <ligand>
        <name>S-adenosyl-L-methionine</name>
        <dbReference type="ChEBI" id="CHEBI:59789"/>
    </ligand>
</feature>